<dbReference type="PANTHER" id="PTHR42928:SF5">
    <property type="entry name" value="BLR1237 PROTEIN"/>
    <property type="match status" value="1"/>
</dbReference>
<comment type="caution">
    <text evidence="3">The sequence shown here is derived from an EMBL/GenBank/DDBJ whole genome shotgun (WGS) entry which is preliminary data.</text>
</comment>
<dbReference type="PANTHER" id="PTHR42928">
    <property type="entry name" value="TRICARBOXYLATE-BINDING PROTEIN"/>
    <property type="match status" value="1"/>
</dbReference>
<organism evidence="3 4">
    <name type="scientific">Achromobacter aloeverae</name>
    <dbReference type="NCBI Taxonomy" id="1750518"/>
    <lineage>
        <taxon>Bacteria</taxon>
        <taxon>Pseudomonadati</taxon>
        <taxon>Pseudomonadota</taxon>
        <taxon>Betaproteobacteria</taxon>
        <taxon>Burkholderiales</taxon>
        <taxon>Alcaligenaceae</taxon>
        <taxon>Achromobacter</taxon>
    </lineage>
</organism>
<dbReference type="Gene3D" id="3.40.190.150">
    <property type="entry name" value="Bordetella uptake gene, domain 1"/>
    <property type="match status" value="1"/>
</dbReference>
<dbReference type="EMBL" id="PYAL01000001">
    <property type="protein sequence ID" value="RXN93408.1"/>
    <property type="molecule type" value="Genomic_DNA"/>
</dbReference>
<dbReference type="PIRSF" id="PIRSF017082">
    <property type="entry name" value="YflP"/>
    <property type="match status" value="1"/>
</dbReference>
<dbReference type="Proteomes" id="UP000290849">
    <property type="component" value="Unassembled WGS sequence"/>
</dbReference>
<dbReference type="OrthoDB" id="8650393at2"/>
<gene>
    <name evidence="3" type="ORF">C7R54_06885</name>
</gene>
<comment type="similarity">
    <text evidence="1">Belongs to the UPF0065 (bug) family.</text>
</comment>
<sequence length="331" mass="35476">MRIGMWEFAVSTMAISGLSFAASAGKPEDVYPSRAISIVVGYPPGGGADALARILARHLGRELGKSVVIVNRPGAAGNIGAESVARQAKPDGYTLFLSARPNTIHKMMYANLKFDFMQDLSPVSLIGTSPNVIVTGKHSGIRSVHDLLDRARAAPGKVMCASSGIGTTGYLLCEMFQQEAAINMEHVPYKGSEQGYVDLMGGRVDVLFTTLPAAAPYLDAGTLRGLAIMSQTSTRHPVNLPTMSDLGFPVLDLDAWAGLMAPAGTPAGVMERLNSAINKLLITEEMANELDRLGYIAPRQPNPPDVLQALVAQETERWTAILRMRSIFPFH</sequence>
<dbReference type="InterPro" id="IPR005064">
    <property type="entry name" value="BUG"/>
</dbReference>
<dbReference type="RefSeq" id="WP_129149365.1">
    <property type="nucleotide sequence ID" value="NZ_JBHSDO010000006.1"/>
</dbReference>
<feature type="signal peptide" evidence="2">
    <location>
        <begin position="1"/>
        <end position="21"/>
    </location>
</feature>
<dbReference type="SUPFAM" id="SSF53850">
    <property type="entry name" value="Periplasmic binding protein-like II"/>
    <property type="match status" value="1"/>
</dbReference>
<evidence type="ECO:0000256" key="1">
    <source>
        <dbReference type="ARBA" id="ARBA00006987"/>
    </source>
</evidence>
<feature type="chain" id="PRO_5020829831" evidence="2">
    <location>
        <begin position="22"/>
        <end position="331"/>
    </location>
</feature>
<proteinExistence type="inferred from homology"/>
<dbReference type="Gene3D" id="3.40.190.10">
    <property type="entry name" value="Periplasmic binding protein-like II"/>
    <property type="match status" value="1"/>
</dbReference>
<reference evidence="3 4" key="1">
    <citation type="journal article" date="2017" name="Int. J. Syst. Evol. Microbiol.">
        <title>Achromobacter aloeverae sp. nov., isolated from the root of Aloe vera (L.) Burm.f.</title>
        <authorList>
            <person name="Kuncharoen N."/>
            <person name="Muramatsu Y."/>
            <person name="Shibata C."/>
            <person name="Kamakura Y."/>
            <person name="Nakagawa Y."/>
            <person name="Tanasupawat S."/>
        </authorList>
    </citation>
    <scope>NUCLEOTIDE SEQUENCE [LARGE SCALE GENOMIC DNA]</scope>
    <source>
        <strain evidence="3 4">AVA-1</strain>
    </source>
</reference>
<dbReference type="InterPro" id="IPR042100">
    <property type="entry name" value="Bug_dom1"/>
</dbReference>
<keyword evidence="4" id="KW-1185">Reference proteome</keyword>
<dbReference type="Pfam" id="PF03401">
    <property type="entry name" value="TctC"/>
    <property type="match status" value="1"/>
</dbReference>
<protein>
    <submittedName>
        <fullName evidence="3">MFS transporter</fullName>
    </submittedName>
</protein>
<keyword evidence="2" id="KW-0732">Signal</keyword>
<evidence type="ECO:0000313" key="4">
    <source>
        <dbReference type="Proteomes" id="UP000290849"/>
    </source>
</evidence>
<evidence type="ECO:0000256" key="2">
    <source>
        <dbReference type="SAM" id="SignalP"/>
    </source>
</evidence>
<dbReference type="AlphaFoldDB" id="A0A4Q1HQP6"/>
<evidence type="ECO:0000313" key="3">
    <source>
        <dbReference type="EMBL" id="RXN93408.1"/>
    </source>
</evidence>
<accession>A0A4Q1HQP6</accession>
<name>A0A4Q1HQP6_9BURK</name>